<evidence type="ECO:0000256" key="5">
    <source>
        <dbReference type="ARBA" id="ARBA00022692"/>
    </source>
</evidence>
<dbReference type="EMBL" id="SIUB01000001">
    <property type="protein sequence ID" value="TBN55034.1"/>
    <property type="molecule type" value="Genomic_DNA"/>
</dbReference>
<evidence type="ECO:0000256" key="4">
    <source>
        <dbReference type="ARBA" id="ARBA00022519"/>
    </source>
</evidence>
<dbReference type="PANTHER" id="PTHR33508:SF2">
    <property type="entry name" value="UPF0056 INNER MEMBRANE PROTEIN MARC"/>
    <property type="match status" value="1"/>
</dbReference>
<feature type="transmembrane region" description="Helical" evidence="8">
    <location>
        <begin position="148"/>
        <end position="173"/>
    </location>
</feature>
<dbReference type="RefSeq" id="WP_131001285.1">
    <property type="nucleotide sequence ID" value="NZ_JBHSZR010000002.1"/>
</dbReference>
<comment type="caution">
    <text evidence="9">The sequence shown here is derived from an EMBL/GenBank/DDBJ whole genome shotgun (WGS) entry which is preliminary data.</text>
</comment>
<dbReference type="OrthoDB" id="21094at2"/>
<keyword evidence="10" id="KW-1185">Reference proteome</keyword>
<keyword evidence="5 8" id="KW-0812">Transmembrane</keyword>
<feature type="transmembrane region" description="Helical" evidence="8">
    <location>
        <begin position="194"/>
        <end position="219"/>
    </location>
</feature>
<dbReference type="NCBIfam" id="TIGR00427">
    <property type="entry name" value="NAAT family transporter"/>
    <property type="match status" value="1"/>
</dbReference>
<keyword evidence="3" id="KW-1003">Cell membrane</keyword>
<name>A0A4Q9GQF4_9HYPH</name>
<evidence type="ECO:0000256" key="6">
    <source>
        <dbReference type="ARBA" id="ARBA00022989"/>
    </source>
</evidence>
<dbReference type="GO" id="GO:0005886">
    <property type="term" value="C:plasma membrane"/>
    <property type="evidence" value="ECO:0007669"/>
    <property type="project" value="UniProtKB-SubCell"/>
</dbReference>
<comment type="subcellular location">
    <subcellularLocation>
        <location evidence="1">Cell inner membrane</location>
        <topology evidence="1">Multi-pass membrane protein</topology>
    </subcellularLocation>
    <subcellularLocation>
        <location evidence="8">Cell membrane</location>
        <topology evidence="8">Multi-pass membrane protein</topology>
    </subcellularLocation>
</comment>
<evidence type="ECO:0000256" key="2">
    <source>
        <dbReference type="ARBA" id="ARBA00009784"/>
    </source>
</evidence>
<accession>A0A4Q9GQF4</accession>
<evidence type="ECO:0000256" key="3">
    <source>
        <dbReference type="ARBA" id="ARBA00022475"/>
    </source>
</evidence>
<organism evidence="9 10">
    <name type="scientific">Hansschlegelia quercus</name>
    <dbReference type="NCBI Taxonomy" id="2528245"/>
    <lineage>
        <taxon>Bacteria</taxon>
        <taxon>Pseudomonadati</taxon>
        <taxon>Pseudomonadota</taxon>
        <taxon>Alphaproteobacteria</taxon>
        <taxon>Hyphomicrobiales</taxon>
        <taxon>Methylopilaceae</taxon>
        <taxon>Hansschlegelia</taxon>
    </lineage>
</organism>
<feature type="transmembrane region" description="Helical" evidence="8">
    <location>
        <begin position="119"/>
        <end position="142"/>
    </location>
</feature>
<keyword evidence="6 8" id="KW-1133">Transmembrane helix</keyword>
<keyword evidence="7 8" id="KW-0472">Membrane</keyword>
<comment type="caution">
    <text evidence="8">Lacks conserved residue(s) required for the propagation of feature annotation.</text>
</comment>
<evidence type="ECO:0000256" key="1">
    <source>
        <dbReference type="ARBA" id="ARBA00004429"/>
    </source>
</evidence>
<feature type="transmembrane region" description="Helical" evidence="8">
    <location>
        <begin position="52"/>
        <end position="72"/>
    </location>
</feature>
<gene>
    <name evidence="9" type="ORF">EYR15_02500</name>
</gene>
<dbReference type="PANTHER" id="PTHR33508">
    <property type="entry name" value="UPF0056 MEMBRANE PROTEIN YHCE"/>
    <property type="match status" value="1"/>
</dbReference>
<proteinExistence type="inferred from homology"/>
<feature type="transmembrane region" description="Helical" evidence="8">
    <location>
        <begin position="12"/>
        <end position="32"/>
    </location>
</feature>
<keyword evidence="4" id="KW-0997">Cell inner membrane</keyword>
<dbReference type="AlphaFoldDB" id="A0A4Q9GQF4"/>
<evidence type="ECO:0000313" key="10">
    <source>
        <dbReference type="Proteomes" id="UP000291613"/>
    </source>
</evidence>
<comment type="similarity">
    <text evidence="2 8">Belongs to the UPF0056 (MarC) family.</text>
</comment>
<evidence type="ECO:0000313" key="9">
    <source>
        <dbReference type="EMBL" id="TBN55034.1"/>
    </source>
</evidence>
<dbReference type="Proteomes" id="UP000291613">
    <property type="component" value="Unassembled WGS sequence"/>
</dbReference>
<reference evidence="9 10" key="1">
    <citation type="submission" date="2019-02" db="EMBL/GenBank/DDBJ databases">
        <title>Hansschlegelia quercus sp. nov., a novel methylotrophic bacterium from buds of oak (Quercus robur L.).</title>
        <authorList>
            <person name="Agafonova N.V."/>
            <person name="Kaparullina E.N."/>
            <person name="Grouzdev D.S."/>
            <person name="Doronina N.V."/>
        </authorList>
    </citation>
    <scope>NUCLEOTIDE SEQUENCE [LARGE SCALE GENOMIC DNA]</scope>
    <source>
        <strain evidence="9 10">Dub</strain>
    </source>
</reference>
<evidence type="ECO:0000256" key="8">
    <source>
        <dbReference type="RuleBase" id="RU362048"/>
    </source>
</evidence>
<protein>
    <recommendedName>
        <fullName evidence="8">UPF0056 membrane protein</fullName>
    </recommendedName>
</protein>
<sequence>MGWWFDILQSFLLAASALVSIVNPMGGALIFAQLTGDRTHGERIVLARRIGVYSAVVMLSALWIGSYLLAFFGITIPALRIAGGLVVATSGWRLLSASEHHEDRKKQQAGDGMSEDDPTFFPLTMPLTTGPGTISVAVALGANRPGEGAALAAFGLGASLAAISVAIGIWLAYSSADWITKLLGPGRIRIIARLAAFILLCVGVQIMLGGVTEALKAIVPARP</sequence>
<dbReference type="InterPro" id="IPR002771">
    <property type="entry name" value="Multi_antbiot-R_MarC"/>
</dbReference>
<dbReference type="Pfam" id="PF01914">
    <property type="entry name" value="MarC"/>
    <property type="match status" value="1"/>
</dbReference>
<evidence type="ECO:0000256" key="7">
    <source>
        <dbReference type="ARBA" id="ARBA00023136"/>
    </source>
</evidence>